<evidence type="ECO:0000256" key="3">
    <source>
        <dbReference type="ARBA" id="ARBA00022692"/>
    </source>
</evidence>
<evidence type="ECO:0000256" key="2">
    <source>
        <dbReference type="ARBA" id="ARBA00022475"/>
    </source>
</evidence>
<feature type="transmembrane region" description="Helical" evidence="6">
    <location>
        <begin position="305"/>
        <end position="330"/>
    </location>
</feature>
<feature type="transmembrane region" description="Helical" evidence="6">
    <location>
        <begin position="350"/>
        <end position="375"/>
    </location>
</feature>
<keyword evidence="9" id="KW-1185">Reference proteome</keyword>
<dbReference type="InterPro" id="IPR038766">
    <property type="entry name" value="Membrane_comp_ABC_pdt"/>
</dbReference>
<feature type="transmembrane region" description="Helical" evidence="6">
    <location>
        <begin position="794"/>
        <end position="816"/>
    </location>
</feature>
<evidence type="ECO:0000256" key="6">
    <source>
        <dbReference type="SAM" id="Phobius"/>
    </source>
</evidence>
<proteinExistence type="predicted"/>
<keyword evidence="3 6" id="KW-0812">Transmembrane</keyword>
<organism evidence="8 9">
    <name type="scientific">Undibacterium squillarum</name>
    <dbReference type="NCBI Taxonomy" id="1131567"/>
    <lineage>
        <taxon>Bacteria</taxon>
        <taxon>Pseudomonadati</taxon>
        <taxon>Pseudomonadota</taxon>
        <taxon>Betaproteobacteria</taxon>
        <taxon>Burkholderiales</taxon>
        <taxon>Oxalobacteraceae</taxon>
        <taxon>Undibacterium</taxon>
    </lineage>
</organism>
<evidence type="ECO:0000256" key="1">
    <source>
        <dbReference type="ARBA" id="ARBA00004651"/>
    </source>
</evidence>
<feature type="domain" description="ABC3 transporter permease C-terminal" evidence="7">
    <location>
        <begin position="710"/>
        <end position="824"/>
    </location>
</feature>
<keyword evidence="4 6" id="KW-1133">Transmembrane helix</keyword>
<feature type="transmembrane region" description="Helical" evidence="6">
    <location>
        <begin position="759"/>
        <end position="782"/>
    </location>
</feature>
<dbReference type="Pfam" id="PF02687">
    <property type="entry name" value="FtsX"/>
    <property type="match status" value="2"/>
</dbReference>
<feature type="transmembrane region" description="Helical" evidence="6">
    <location>
        <begin position="21"/>
        <end position="40"/>
    </location>
</feature>
<dbReference type="InterPro" id="IPR003838">
    <property type="entry name" value="ABC3_permease_C"/>
</dbReference>
<protein>
    <submittedName>
        <fullName evidence="8">Inner membrane transport permease</fullName>
    </submittedName>
</protein>
<name>A0ABQ2XRR8_9BURK</name>
<evidence type="ECO:0000313" key="8">
    <source>
        <dbReference type="EMBL" id="GGX29452.1"/>
    </source>
</evidence>
<keyword evidence="2" id="KW-1003">Cell membrane</keyword>
<gene>
    <name evidence="8" type="ORF">GCM10010946_02950</name>
</gene>
<evidence type="ECO:0000259" key="7">
    <source>
        <dbReference type="Pfam" id="PF02687"/>
    </source>
</evidence>
<feature type="transmembrane region" description="Helical" evidence="6">
    <location>
        <begin position="704"/>
        <end position="727"/>
    </location>
</feature>
<sequence length="832" mass="90483">MIASLAGRMTLRDWRAGELNFLLIALMIAVASLASVGFLSDRMRAGLEQNAHQLLASDLLVSGDQPLAPEWKEKIAASGVQSAETVVFPSMAFSTDNEQPSAKLVSLKAVSTAYPLRGTLKIRDAQNQLQSASAPAAGTVWVDQSLLYALNLKTGQALRLGDLTLRIAAVIENEPDRGAGFMNFAPRAMIAMSDLSATGLIQDGSRVTYRLLVAGEKNAIAGLQKQWQTMLDKGQYRGVRMESWESGRPEMRSTLDRAEQFLSLVSLLAALLAALAIAMAANRYMQRHLDAVAMLRCLGLTQTQATTVFALEFLMLAIAGSVAGVLLGYAGHLALIRWLGDLLTTDLPPASVATAGKGLLTGVVLLAGFAMPQVLRLRKVPHTHVIRRQLDSGRQWLWGAYLTGLLAMLGLMIWHTGQIKMSILLAVGFVVAGGVFALAGRGLLSVLGLLRHRLPFQSWRFAVNNLLRRRMVTVVQMVSLALGLTALLLLTVVRQDLLAAWRQASPPDAPNHFVLNVQPEQKADIANRLSEFQQPPMYPMIRGRLTAVNGKAVSVDDYAADQAKRLVDREFNLSTSDRLPAANQLTAGSWFEPYETSGASVEEGLAKTLGLKLYDKLQFDVAGQKFEVKITSLRKVDWASMRVNFFVLLTPDVAENLPQSWISAFHVKPEQMQRVSQLSADFPNLTVVDSGAMVKQVQDVLNQVIAAVEFLFLFALVSGMLVLYAALAGSLDVRQQESALLRALGATKKQLQRAQWLEFSLLGMMSGVLAALTASAIGWMLATQFFEFTWQFSLLPWIAGIIAGISCSLLAAGVGLQRILTRPPVASLREAS</sequence>
<evidence type="ECO:0000256" key="4">
    <source>
        <dbReference type="ARBA" id="ARBA00022989"/>
    </source>
</evidence>
<feature type="transmembrane region" description="Helical" evidence="6">
    <location>
        <begin position="261"/>
        <end position="284"/>
    </location>
</feature>
<keyword evidence="5 6" id="KW-0472">Membrane</keyword>
<evidence type="ECO:0000256" key="5">
    <source>
        <dbReference type="ARBA" id="ARBA00023136"/>
    </source>
</evidence>
<feature type="transmembrane region" description="Helical" evidence="6">
    <location>
        <begin position="471"/>
        <end position="493"/>
    </location>
</feature>
<dbReference type="PANTHER" id="PTHR30287:SF1">
    <property type="entry name" value="INNER MEMBRANE PROTEIN"/>
    <property type="match status" value="1"/>
</dbReference>
<accession>A0ABQ2XRR8</accession>
<dbReference type="PANTHER" id="PTHR30287">
    <property type="entry name" value="MEMBRANE COMPONENT OF PREDICTED ABC SUPERFAMILY METABOLITE UPTAKE TRANSPORTER"/>
    <property type="match status" value="1"/>
</dbReference>
<feature type="domain" description="ABC3 transporter permease C-terminal" evidence="7">
    <location>
        <begin position="264"/>
        <end position="371"/>
    </location>
</feature>
<evidence type="ECO:0000313" key="9">
    <source>
        <dbReference type="Proteomes" id="UP000653343"/>
    </source>
</evidence>
<dbReference type="RefSeq" id="WP_229792971.1">
    <property type="nucleotide sequence ID" value="NZ_BMYU01000001.1"/>
</dbReference>
<dbReference type="Proteomes" id="UP000653343">
    <property type="component" value="Unassembled WGS sequence"/>
</dbReference>
<reference evidence="9" key="1">
    <citation type="journal article" date="2019" name="Int. J. Syst. Evol. Microbiol.">
        <title>The Global Catalogue of Microorganisms (GCM) 10K type strain sequencing project: providing services to taxonomists for standard genome sequencing and annotation.</title>
        <authorList>
            <consortium name="The Broad Institute Genomics Platform"/>
            <consortium name="The Broad Institute Genome Sequencing Center for Infectious Disease"/>
            <person name="Wu L."/>
            <person name="Ma J."/>
        </authorList>
    </citation>
    <scope>NUCLEOTIDE SEQUENCE [LARGE SCALE GENOMIC DNA]</scope>
    <source>
        <strain evidence="9">KCTC 23917</strain>
    </source>
</reference>
<comment type="caution">
    <text evidence="8">The sequence shown here is derived from an EMBL/GenBank/DDBJ whole genome shotgun (WGS) entry which is preliminary data.</text>
</comment>
<feature type="transmembrane region" description="Helical" evidence="6">
    <location>
        <begin position="396"/>
        <end position="417"/>
    </location>
</feature>
<dbReference type="EMBL" id="BMYU01000001">
    <property type="protein sequence ID" value="GGX29452.1"/>
    <property type="molecule type" value="Genomic_DNA"/>
</dbReference>
<comment type="subcellular location">
    <subcellularLocation>
        <location evidence="1">Cell membrane</location>
        <topology evidence="1">Multi-pass membrane protein</topology>
    </subcellularLocation>
</comment>
<feature type="transmembrane region" description="Helical" evidence="6">
    <location>
        <begin position="423"/>
        <end position="450"/>
    </location>
</feature>